<feature type="transmembrane region" description="Helical" evidence="1">
    <location>
        <begin position="65"/>
        <end position="85"/>
    </location>
</feature>
<dbReference type="InterPro" id="IPR011701">
    <property type="entry name" value="MFS"/>
</dbReference>
<dbReference type="GO" id="GO:0022857">
    <property type="term" value="F:transmembrane transporter activity"/>
    <property type="evidence" value="ECO:0007669"/>
    <property type="project" value="InterPro"/>
</dbReference>
<accession>X1B190</accession>
<dbReference type="InterPro" id="IPR020846">
    <property type="entry name" value="MFS_dom"/>
</dbReference>
<feature type="domain" description="Major facilitator superfamily (MFS) profile" evidence="2">
    <location>
        <begin position="27"/>
        <end position="213"/>
    </location>
</feature>
<dbReference type="SUPFAM" id="SSF103473">
    <property type="entry name" value="MFS general substrate transporter"/>
    <property type="match status" value="1"/>
</dbReference>
<dbReference type="Gene3D" id="1.20.1250.20">
    <property type="entry name" value="MFS general substrate transporter like domains"/>
    <property type="match status" value="1"/>
</dbReference>
<protein>
    <recommendedName>
        <fullName evidence="2">Major facilitator superfamily (MFS) profile domain-containing protein</fullName>
    </recommendedName>
</protein>
<gene>
    <name evidence="3" type="ORF">S01H4_23444</name>
</gene>
<dbReference type="PROSITE" id="PS50850">
    <property type="entry name" value="MFS"/>
    <property type="match status" value="1"/>
</dbReference>
<keyword evidence="1" id="KW-1133">Transmembrane helix</keyword>
<evidence type="ECO:0000259" key="2">
    <source>
        <dbReference type="PROSITE" id="PS50850"/>
    </source>
</evidence>
<feature type="transmembrane region" description="Helical" evidence="1">
    <location>
        <begin position="116"/>
        <end position="134"/>
    </location>
</feature>
<dbReference type="InterPro" id="IPR036259">
    <property type="entry name" value="MFS_trans_sf"/>
</dbReference>
<feature type="transmembrane region" description="Helical" evidence="1">
    <location>
        <begin position="185"/>
        <end position="205"/>
    </location>
</feature>
<dbReference type="EMBL" id="BART01010879">
    <property type="protein sequence ID" value="GAG78023.1"/>
    <property type="molecule type" value="Genomic_DNA"/>
</dbReference>
<feature type="non-terminal residue" evidence="3">
    <location>
        <position position="213"/>
    </location>
</feature>
<dbReference type="Pfam" id="PF07690">
    <property type="entry name" value="MFS_1"/>
    <property type="match status" value="1"/>
</dbReference>
<keyword evidence="1" id="KW-0472">Membrane</keyword>
<feature type="transmembrane region" description="Helical" evidence="1">
    <location>
        <begin position="155"/>
        <end position="173"/>
    </location>
</feature>
<evidence type="ECO:0000256" key="1">
    <source>
        <dbReference type="SAM" id="Phobius"/>
    </source>
</evidence>
<feature type="transmembrane region" description="Helical" evidence="1">
    <location>
        <begin position="30"/>
        <end position="53"/>
    </location>
</feature>
<dbReference type="PANTHER" id="PTHR23520:SF5">
    <property type="entry name" value="TRANSPORTER, PUTATIVE (AFU_ORTHOLOGUE AFUA_3G04000)-RELATED"/>
    <property type="match status" value="1"/>
</dbReference>
<name>X1B190_9ZZZZ</name>
<proteinExistence type="predicted"/>
<evidence type="ECO:0000313" key="3">
    <source>
        <dbReference type="EMBL" id="GAG78023.1"/>
    </source>
</evidence>
<feature type="transmembrane region" description="Helical" evidence="1">
    <location>
        <begin position="92"/>
        <end position="110"/>
    </location>
</feature>
<keyword evidence="1" id="KW-0812">Transmembrane</keyword>
<comment type="caution">
    <text evidence="3">The sequence shown here is derived from an EMBL/GenBank/DDBJ whole genome shotgun (WGS) entry which is preliminary data.</text>
</comment>
<dbReference type="AlphaFoldDB" id="X1B190"/>
<reference evidence="3" key="1">
    <citation type="journal article" date="2014" name="Front. Microbiol.">
        <title>High frequency of phylogenetically diverse reductive dehalogenase-homologous genes in deep subseafloor sedimentary metagenomes.</title>
        <authorList>
            <person name="Kawai M."/>
            <person name="Futagami T."/>
            <person name="Toyoda A."/>
            <person name="Takaki Y."/>
            <person name="Nishi S."/>
            <person name="Hori S."/>
            <person name="Arai W."/>
            <person name="Tsubouchi T."/>
            <person name="Morono Y."/>
            <person name="Uchiyama I."/>
            <person name="Ito T."/>
            <person name="Fujiyama A."/>
            <person name="Inagaki F."/>
            <person name="Takami H."/>
        </authorList>
    </citation>
    <scope>NUCLEOTIDE SEQUENCE</scope>
    <source>
        <strain evidence="3">Expedition CK06-06</strain>
    </source>
</reference>
<dbReference type="PANTHER" id="PTHR23520">
    <property type="entry name" value="TRANSPORTER, PUTATIVE (AFU_ORTHOLOGUE AFUA_3G04000)-RELATED"/>
    <property type="match status" value="1"/>
</dbReference>
<organism evidence="3">
    <name type="scientific">marine sediment metagenome</name>
    <dbReference type="NCBI Taxonomy" id="412755"/>
    <lineage>
        <taxon>unclassified sequences</taxon>
        <taxon>metagenomes</taxon>
        <taxon>ecological metagenomes</taxon>
    </lineage>
</organism>
<sequence>MNNQENGLSEHKQTEKLLSGLKKLDRNIKVYFLAELLMSLGFGIIMADFNLYILSLGFSPDFLGIVLSLTPLAQAFTAIPVGFLAEKIGNRRALILVNTIVGFSYFLRVITPFRTLILFGSFLLGTVQVGYFIVKMPFISHYSGENKDREFTYSSIIFFTALAIGNLVGGFLPSALESFFLNETITYRVILLASTMLVLSATIPLNPKTERNN</sequence>